<evidence type="ECO:0000259" key="3">
    <source>
        <dbReference type="PROSITE" id="PS51186"/>
    </source>
</evidence>
<evidence type="ECO:0000313" key="5">
    <source>
        <dbReference type="Proteomes" id="UP000501939"/>
    </source>
</evidence>
<dbReference type="Proteomes" id="UP000501939">
    <property type="component" value="Chromosome"/>
</dbReference>
<protein>
    <submittedName>
        <fullName evidence="4">GNAT family N-acetyltransferase</fullName>
    </submittedName>
</protein>
<proteinExistence type="predicted"/>
<feature type="domain" description="N-acetyltransferase" evidence="3">
    <location>
        <begin position="5"/>
        <end position="148"/>
    </location>
</feature>
<keyword evidence="5" id="KW-1185">Reference proteome</keyword>
<dbReference type="Gene3D" id="3.40.630.30">
    <property type="match status" value="1"/>
</dbReference>
<keyword evidence="2" id="KW-0012">Acyltransferase</keyword>
<gene>
    <name evidence="4" type="ORF">G8D99_06650</name>
</gene>
<sequence>MSLHITIQPLSEIDSQQWLSLWQAYQAFYQVKIDSTISLRTWQKLTDTKLEHMYGFAAILHEQVVGIVHVIEHDSCWTAQPYAYLQDLYTHPNYRGQGIAAQLIAYVYQVSLERNCDRVYWLTQDSNETAQKLYDRVARKTGFIQYRI</sequence>
<dbReference type="InterPro" id="IPR051016">
    <property type="entry name" value="Diverse_Substrate_AcTransf"/>
</dbReference>
<evidence type="ECO:0000256" key="1">
    <source>
        <dbReference type="ARBA" id="ARBA00022679"/>
    </source>
</evidence>
<organism evidence="4 5">
    <name type="scientific">Acinetobacter lanii</name>
    <dbReference type="NCBI Taxonomy" id="2715163"/>
    <lineage>
        <taxon>Bacteria</taxon>
        <taxon>Pseudomonadati</taxon>
        <taxon>Pseudomonadota</taxon>
        <taxon>Gammaproteobacteria</taxon>
        <taxon>Moraxellales</taxon>
        <taxon>Moraxellaceae</taxon>
        <taxon>Acinetobacter</taxon>
    </lineage>
</organism>
<dbReference type="KEGG" id="alj:G8D99_06650"/>
<accession>A0A6G8S3R3</accession>
<dbReference type="PANTHER" id="PTHR10545">
    <property type="entry name" value="DIAMINE N-ACETYLTRANSFERASE"/>
    <property type="match status" value="1"/>
</dbReference>
<dbReference type="GO" id="GO:0008080">
    <property type="term" value="F:N-acetyltransferase activity"/>
    <property type="evidence" value="ECO:0007669"/>
    <property type="project" value="TreeGrafter"/>
</dbReference>
<dbReference type="EMBL" id="CP049916">
    <property type="protein sequence ID" value="QIO08730.1"/>
    <property type="molecule type" value="Genomic_DNA"/>
</dbReference>
<dbReference type="InterPro" id="IPR016181">
    <property type="entry name" value="Acyl_CoA_acyltransferase"/>
</dbReference>
<dbReference type="SUPFAM" id="SSF55729">
    <property type="entry name" value="Acyl-CoA N-acyltransferases (Nat)"/>
    <property type="match status" value="1"/>
</dbReference>
<evidence type="ECO:0000313" key="4">
    <source>
        <dbReference type="EMBL" id="QIO08730.1"/>
    </source>
</evidence>
<dbReference type="PROSITE" id="PS51186">
    <property type="entry name" value="GNAT"/>
    <property type="match status" value="1"/>
</dbReference>
<reference evidence="4 5" key="1">
    <citation type="submission" date="2020-03" db="EMBL/GenBank/DDBJ databases">
        <authorList>
            <person name="Zhu W."/>
        </authorList>
    </citation>
    <scope>NUCLEOTIDE SEQUENCE [LARGE SCALE GENOMIC DNA]</scope>
    <source>
        <strain evidence="4 5">185</strain>
    </source>
</reference>
<dbReference type="PANTHER" id="PTHR10545:SF42">
    <property type="entry name" value="ACETYLTRANSFERASE"/>
    <property type="match status" value="1"/>
</dbReference>
<dbReference type="CDD" id="cd04301">
    <property type="entry name" value="NAT_SF"/>
    <property type="match status" value="1"/>
</dbReference>
<keyword evidence="1 4" id="KW-0808">Transferase</keyword>
<dbReference type="InterPro" id="IPR000182">
    <property type="entry name" value="GNAT_dom"/>
</dbReference>
<name>A0A6G8S3R3_9GAMM</name>
<dbReference type="RefSeq" id="WP_166323767.1">
    <property type="nucleotide sequence ID" value="NZ_CP049916.1"/>
</dbReference>
<evidence type="ECO:0000256" key="2">
    <source>
        <dbReference type="ARBA" id="ARBA00023315"/>
    </source>
</evidence>
<dbReference type="Pfam" id="PF00583">
    <property type="entry name" value="Acetyltransf_1"/>
    <property type="match status" value="1"/>
</dbReference>
<dbReference type="AlphaFoldDB" id="A0A6G8S3R3"/>